<evidence type="ECO:0000256" key="3">
    <source>
        <dbReference type="ARBA" id="ARBA00022989"/>
    </source>
</evidence>
<evidence type="ECO:0000256" key="2">
    <source>
        <dbReference type="ARBA" id="ARBA00022692"/>
    </source>
</evidence>
<comment type="caution">
    <text evidence="6">The sequence shown here is derived from an EMBL/GenBank/DDBJ whole genome shotgun (WGS) entry which is preliminary data.</text>
</comment>
<reference evidence="6" key="1">
    <citation type="journal article" date="2015" name="Nature">
        <title>Complex archaea that bridge the gap between prokaryotes and eukaryotes.</title>
        <authorList>
            <person name="Spang A."/>
            <person name="Saw J.H."/>
            <person name="Jorgensen S.L."/>
            <person name="Zaremba-Niedzwiedzka K."/>
            <person name="Martijn J."/>
            <person name="Lind A.E."/>
            <person name="van Eijk R."/>
            <person name="Schleper C."/>
            <person name="Guy L."/>
            <person name="Ettema T.J."/>
        </authorList>
    </citation>
    <scope>NUCLEOTIDE SEQUENCE</scope>
</reference>
<dbReference type="Gene3D" id="1.20.120.550">
    <property type="entry name" value="Membrane associated eicosanoid/glutathione metabolism-like domain"/>
    <property type="match status" value="1"/>
</dbReference>
<sequence length="130" mass="14566">MITALYASLCALLLVKLSLNVIKVRRQFRVRLGDGNHDVLTAAIRAQGNANEYIPITLILMFTLESMAVSSWLIHIAGITLLIGRLCHASALKQDNIQRRAVAMRITLFLIIILALLNMVFLAWGYFHGY</sequence>
<dbReference type="AlphaFoldDB" id="A0A0F9MKD1"/>
<dbReference type="GO" id="GO:0016020">
    <property type="term" value="C:membrane"/>
    <property type="evidence" value="ECO:0007669"/>
    <property type="project" value="UniProtKB-SubCell"/>
</dbReference>
<dbReference type="PANTHER" id="PTHR35814">
    <property type="match status" value="1"/>
</dbReference>
<organism evidence="6">
    <name type="scientific">marine sediment metagenome</name>
    <dbReference type="NCBI Taxonomy" id="412755"/>
    <lineage>
        <taxon>unclassified sequences</taxon>
        <taxon>metagenomes</taxon>
        <taxon>ecological metagenomes</taxon>
    </lineage>
</organism>
<keyword evidence="2 5" id="KW-0812">Transmembrane</keyword>
<evidence type="ECO:0000256" key="4">
    <source>
        <dbReference type="ARBA" id="ARBA00023136"/>
    </source>
</evidence>
<dbReference type="InterPro" id="IPR023352">
    <property type="entry name" value="MAPEG-like_dom_sf"/>
</dbReference>
<gene>
    <name evidence="6" type="ORF">LCGC14_1448810</name>
</gene>
<evidence type="ECO:0000256" key="5">
    <source>
        <dbReference type="SAM" id="Phobius"/>
    </source>
</evidence>
<comment type="subcellular location">
    <subcellularLocation>
        <location evidence="1">Membrane</location>
    </subcellularLocation>
</comment>
<proteinExistence type="predicted"/>
<feature type="transmembrane region" description="Helical" evidence="5">
    <location>
        <begin position="108"/>
        <end position="127"/>
    </location>
</feature>
<protein>
    <recommendedName>
        <fullName evidence="7">Glutathione metabolism protein</fullName>
    </recommendedName>
</protein>
<dbReference type="SUPFAM" id="SSF161084">
    <property type="entry name" value="MAPEG domain-like"/>
    <property type="match status" value="1"/>
</dbReference>
<evidence type="ECO:0000256" key="1">
    <source>
        <dbReference type="ARBA" id="ARBA00004370"/>
    </source>
</evidence>
<evidence type="ECO:0000313" key="6">
    <source>
        <dbReference type="EMBL" id="KKM69637.1"/>
    </source>
</evidence>
<dbReference type="EMBL" id="LAZR01009955">
    <property type="protein sequence ID" value="KKM69637.1"/>
    <property type="molecule type" value="Genomic_DNA"/>
</dbReference>
<dbReference type="InterPro" id="IPR001129">
    <property type="entry name" value="Membr-assoc_MAPEG"/>
</dbReference>
<evidence type="ECO:0008006" key="7">
    <source>
        <dbReference type="Google" id="ProtNLM"/>
    </source>
</evidence>
<keyword evidence="4 5" id="KW-0472">Membrane</keyword>
<accession>A0A0F9MKD1</accession>
<keyword evidence="3 5" id="KW-1133">Transmembrane helix</keyword>
<dbReference type="PANTHER" id="PTHR35814:SF1">
    <property type="entry name" value="GLUTATHIONE S-TRANSFERASE-RELATED"/>
    <property type="match status" value="1"/>
</dbReference>
<dbReference type="Pfam" id="PF01124">
    <property type="entry name" value="MAPEG"/>
    <property type="match status" value="1"/>
</dbReference>
<name>A0A0F9MKD1_9ZZZZ</name>